<keyword evidence="7" id="KW-1185">Reference proteome</keyword>
<dbReference type="PANTHER" id="PTHR30502">
    <property type="entry name" value="2-KETO-3-DEOXY-L-RHAMNONATE ALDOLASE"/>
    <property type="match status" value="1"/>
</dbReference>
<gene>
    <name evidence="6" type="ORF">GCM10009863_21250</name>
</gene>
<evidence type="ECO:0000256" key="1">
    <source>
        <dbReference type="ARBA" id="ARBA00005568"/>
    </source>
</evidence>
<dbReference type="InterPro" id="IPR015813">
    <property type="entry name" value="Pyrv/PenolPyrv_kinase-like_dom"/>
</dbReference>
<evidence type="ECO:0000313" key="7">
    <source>
        <dbReference type="Proteomes" id="UP001501447"/>
    </source>
</evidence>
<reference evidence="7" key="1">
    <citation type="journal article" date="2019" name="Int. J. Syst. Evol. Microbiol.">
        <title>The Global Catalogue of Microorganisms (GCM) 10K type strain sequencing project: providing services to taxonomists for standard genome sequencing and annotation.</title>
        <authorList>
            <consortium name="The Broad Institute Genomics Platform"/>
            <consortium name="The Broad Institute Genome Sequencing Center for Infectious Disease"/>
            <person name="Wu L."/>
            <person name="Ma J."/>
        </authorList>
    </citation>
    <scope>NUCLEOTIDE SEQUENCE [LARGE SCALE GENOMIC DNA]</scope>
    <source>
        <strain evidence="7">JCM 16373</strain>
    </source>
</reference>
<dbReference type="SUPFAM" id="SSF51621">
    <property type="entry name" value="Phosphoenolpyruvate/pyruvate domain"/>
    <property type="match status" value="1"/>
</dbReference>
<feature type="compositionally biased region" description="Basic and acidic residues" evidence="4">
    <location>
        <begin position="266"/>
        <end position="279"/>
    </location>
</feature>
<dbReference type="InterPro" id="IPR050251">
    <property type="entry name" value="HpcH-HpaI_aldolase"/>
</dbReference>
<dbReference type="GO" id="GO:0016829">
    <property type="term" value="F:lyase activity"/>
    <property type="evidence" value="ECO:0007669"/>
    <property type="project" value="UniProtKB-KW"/>
</dbReference>
<organism evidence="6 7">
    <name type="scientific">Streptomyces axinellae</name>
    <dbReference type="NCBI Taxonomy" id="552788"/>
    <lineage>
        <taxon>Bacteria</taxon>
        <taxon>Bacillati</taxon>
        <taxon>Actinomycetota</taxon>
        <taxon>Actinomycetes</taxon>
        <taxon>Kitasatosporales</taxon>
        <taxon>Streptomycetaceae</taxon>
        <taxon>Streptomyces</taxon>
    </lineage>
</organism>
<dbReference type="EMBL" id="BAAARJ010000006">
    <property type="protein sequence ID" value="GAA2607583.1"/>
    <property type="molecule type" value="Genomic_DNA"/>
</dbReference>
<keyword evidence="2" id="KW-0479">Metal-binding</keyword>
<feature type="domain" description="HpcH/HpaI aldolase/citrate lyase" evidence="5">
    <location>
        <begin position="19"/>
        <end position="243"/>
    </location>
</feature>
<evidence type="ECO:0000256" key="4">
    <source>
        <dbReference type="SAM" id="MobiDB-lite"/>
    </source>
</evidence>
<feature type="region of interest" description="Disordered" evidence="4">
    <location>
        <begin position="257"/>
        <end position="279"/>
    </location>
</feature>
<dbReference type="InterPro" id="IPR005000">
    <property type="entry name" value="Aldolase/citrate-lyase_domain"/>
</dbReference>
<evidence type="ECO:0000259" key="5">
    <source>
        <dbReference type="Pfam" id="PF03328"/>
    </source>
</evidence>
<keyword evidence="3 6" id="KW-0456">Lyase</keyword>
<evidence type="ECO:0000256" key="3">
    <source>
        <dbReference type="ARBA" id="ARBA00023239"/>
    </source>
</evidence>
<dbReference type="InterPro" id="IPR040442">
    <property type="entry name" value="Pyrv_kinase-like_dom_sf"/>
</dbReference>
<protein>
    <submittedName>
        <fullName evidence="6">Aldolase/citrate lyase family protein</fullName>
    </submittedName>
</protein>
<dbReference type="Pfam" id="PF03328">
    <property type="entry name" value="HpcH_HpaI"/>
    <property type="match status" value="1"/>
</dbReference>
<accession>A0ABP6CC45</accession>
<proteinExistence type="inferred from homology"/>
<dbReference type="RefSeq" id="WP_344564548.1">
    <property type="nucleotide sequence ID" value="NZ_BAAARJ010000006.1"/>
</dbReference>
<dbReference type="Proteomes" id="UP001501447">
    <property type="component" value="Unassembled WGS sequence"/>
</dbReference>
<comment type="similarity">
    <text evidence="1">Belongs to the HpcH/HpaI aldolase family.</text>
</comment>
<dbReference type="Gene3D" id="3.20.20.60">
    <property type="entry name" value="Phosphoenolpyruvate-binding domains"/>
    <property type="match status" value="1"/>
</dbReference>
<name>A0ABP6CC45_9ACTN</name>
<comment type="caution">
    <text evidence="6">The sequence shown here is derived from an EMBL/GenBank/DDBJ whole genome shotgun (WGS) entry which is preliminary data.</text>
</comment>
<dbReference type="PANTHER" id="PTHR30502:SF0">
    <property type="entry name" value="PHOSPHOENOLPYRUVATE CARBOXYLASE FAMILY PROTEIN"/>
    <property type="match status" value="1"/>
</dbReference>
<evidence type="ECO:0000313" key="6">
    <source>
        <dbReference type="EMBL" id="GAA2607583.1"/>
    </source>
</evidence>
<sequence length="279" mass="29448">MTTAAHFTDALRKRQRLLGYWSLLDSPVAAERLARLGYDYLAFDAQHGLFGYQGLLNNLIATDTRDSTAVGVVRVEANDLTCIGRALDAGAAAVIVPLIDTARDAAEAVAAVRYPPHGRRSYGPMRAQLRIGPDPADAHEQTAVLAMIETADGLAHVEEICATPGLDGIYVGPSDLRLALGGRTSTDPDVAEEFEAALVRIREAAEAAGIAAGIHNADGASAARRLDEGFTFASVAADVVHLQQAAAAHLDAARNATERNVTARDATGRRDATDRSTRA</sequence>
<evidence type="ECO:0000256" key="2">
    <source>
        <dbReference type="ARBA" id="ARBA00022723"/>
    </source>
</evidence>